<dbReference type="RefSeq" id="WP_066600656.1">
    <property type="nucleotide sequence ID" value="NZ_CP016283.1"/>
</dbReference>
<dbReference type="PANTHER" id="PTHR48090">
    <property type="entry name" value="UNDECAPRENYL-PHOSPHATE 4-DEOXY-4-FORMAMIDO-L-ARABINOSE TRANSFERASE-RELATED"/>
    <property type="match status" value="1"/>
</dbReference>
<name>A0A1B1BQ73_9MICO</name>
<feature type="transmembrane region" description="Helical" evidence="7">
    <location>
        <begin position="326"/>
        <end position="346"/>
    </location>
</feature>
<dbReference type="EMBL" id="CP016283">
    <property type="protein sequence ID" value="ANP74779.1"/>
    <property type="molecule type" value="Genomic_DNA"/>
</dbReference>
<proteinExistence type="inferred from homology"/>
<dbReference type="GO" id="GO:0004582">
    <property type="term" value="F:dolichyl-phosphate beta-D-mannosyltransferase activity"/>
    <property type="evidence" value="ECO:0007669"/>
    <property type="project" value="InterPro"/>
</dbReference>
<dbReference type="InterPro" id="IPR039528">
    <property type="entry name" value="DPM1-like"/>
</dbReference>
<evidence type="ECO:0000259" key="9">
    <source>
        <dbReference type="Pfam" id="PF04138"/>
    </source>
</evidence>
<comment type="similarity">
    <text evidence="2">Belongs to the glycosyltransferase 2 family.</text>
</comment>
<dbReference type="CDD" id="cd06442">
    <property type="entry name" value="DPM1_like"/>
    <property type="match status" value="1"/>
</dbReference>
<feature type="domain" description="GtrA/DPMS transmembrane" evidence="9">
    <location>
        <begin position="236"/>
        <end position="351"/>
    </location>
</feature>
<geneLocation type="plasmid" evidence="11">
    <name>pp27867_1</name>
</geneLocation>
<evidence type="ECO:0000259" key="8">
    <source>
        <dbReference type="Pfam" id="PF00535"/>
    </source>
</evidence>
<dbReference type="GO" id="GO:0000271">
    <property type="term" value="P:polysaccharide biosynthetic process"/>
    <property type="evidence" value="ECO:0007669"/>
    <property type="project" value="InterPro"/>
</dbReference>
<dbReference type="SUPFAM" id="SSF53448">
    <property type="entry name" value="Nucleotide-diphospho-sugar transferases"/>
    <property type="match status" value="1"/>
</dbReference>
<evidence type="ECO:0000256" key="2">
    <source>
        <dbReference type="ARBA" id="ARBA00006739"/>
    </source>
</evidence>
<evidence type="ECO:0000256" key="6">
    <source>
        <dbReference type="ARBA" id="ARBA00023136"/>
    </source>
</evidence>
<dbReference type="Proteomes" id="UP000092582">
    <property type="component" value="Plasmid pP27867_1"/>
</dbReference>
<evidence type="ECO:0000313" key="11">
    <source>
        <dbReference type="Proteomes" id="UP000092582"/>
    </source>
</evidence>
<dbReference type="InterPro" id="IPR001173">
    <property type="entry name" value="Glyco_trans_2-like"/>
</dbReference>
<dbReference type="InterPro" id="IPR007267">
    <property type="entry name" value="GtrA_DPMS_TM"/>
</dbReference>
<evidence type="ECO:0000313" key="10">
    <source>
        <dbReference type="EMBL" id="ANP74779.1"/>
    </source>
</evidence>
<keyword evidence="11" id="KW-1185">Reference proteome</keyword>
<keyword evidence="6 7" id="KW-0472">Membrane</keyword>
<reference evidence="10 11" key="1">
    <citation type="submission" date="2016-06" db="EMBL/GenBank/DDBJ databases">
        <title>Genome sequencing of Cryobacterium arcticum PAMC 27867.</title>
        <authorList>
            <person name="Lee J."/>
            <person name="Kim O.-S."/>
        </authorList>
    </citation>
    <scope>NUCLEOTIDE SEQUENCE [LARGE SCALE GENOMIC DNA]</scope>
    <source>
        <strain evidence="10 11">PAMC 27867</strain>
        <plasmid evidence="11">pp27867_1</plasmid>
    </source>
</reference>
<evidence type="ECO:0000256" key="3">
    <source>
        <dbReference type="ARBA" id="ARBA00022679"/>
    </source>
</evidence>
<keyword evidence="4 7" id="KW-0812">Transmembrane</keyword>
<dbReference type="InterPro" id="IPR029044">
    <property type="entry name" value="Nucleotide-diphossugar_trans"/>
</dbReference>
<gene>
    <name evidence="10" type="ORF">PA27867_3865</name>
</gene>
<dbReference type="AlphaFoldDB" id="A0A1B1BQ73"/>
<feature type="transmembrane region" description="Helical" evidence="7">
    <location>
        <begin position="233"/>
        <end position="254"/>
    </location>
</feature>
<dbReference type="GO" id="GO:0016020">
    <property type="term" value="C:membrane"/>
    <property type="evidence" value="ECO:0007669"/>
    <property type="project" value="UniProtKB-SubCell"/>
</dbReference>
<dbReference type="KEGG" id="cart:PA27867_3865"/>
<evidence type="ECO:0000256" key="4">
    <source>
        <dbReference type="ARBA" id="ARBA00022692"/>
    </source>
</evidence>
<organism evidence="10 11">
    <name type="scientific">Cryobacterium arcticum</name>
    <dbReference type="NCBI Taxonomy" id="670052"/>
    <lineage>
        <taxon>Bacteria</taxon>
        <taxon>Bacillati</taxon>
        <taxon>Actinomycetota</taxon>
        <taxon>Actinomycetes</taxon>
        <taxon>Micrococcales</taxon>
        <taxon>Microbacteriaceae</taxon>
        <taxon>Cryobacterium</taxon>
    </lineage>
</organism>
<dbReference type="OrthoDB" id="9810303at2"/>
<feature type="transmembrane region" description="Helical" evidence="7">
    <location>
        <begin position="260"/>
        <end position="284"/>
    </location>
</feature>
<dbReference type="PANTHER" id="PTHR48090:SF7">
    <property type="entry name" value="RFBJ PROTEIN"/>
    <property type="match status" value="1"/>
</dbReference>
<feature type="domain" description="Glycosyltransferase 2-like" evidence="8">
    <location>
        <begin position="4"/>
        <end position="172"/>
    </location>
</feature>
<dbReference type="Pfam" id="PF00535">
    <property type="entry name" value="Glycos_transf_2"/>
    <property type="match status" value="1"/>
</dbReference>
<dbReference type="PATRIC" id="fig|670052.7.peg.3973"/>
<evidence type="ECO:0000256" key="7">
    <source>
        <dbReference type="SAM" id="Phobius"/>
    </source>
</evidence>
<dbReference type="Gene3D" id="3.90.550.10">
    <property type="entry name" value="Spore Coat Polysaccharide Biosynthesis Protein SpsA, Chain A"/>
    <property type="match status" value="1"/>
</dbReference>
<evidence type="ECO:0000256" key="1">
    <source>
        <dbReference type="ARBA" id="ARBA00004141"/>
    </source>
</evidence>
<comment type="subcellular location">
    <subcellularLocation>
        <location evidence="1">Membrane</location>
        <topology evidence="1">Multi-pass membrane protein</topology>
    </subcellularLocation>
</comment>
<sequence length="376" mass="40507">MDVTIIIPTFNEAPNIEILVDRIVAVMNSGGVEVVFVDDSTDNTPDIIRQVAARSTIPVRLIHRDDPVGGLSGAVREGISSSTGTWCVVMDGDLQHPPELIPVLLASGAEQHADIVVASRHLHGGSSTGLDNRLRRFISNGSILLTRAMFPIKLRNVTDPMTGFFALRRDSVDLAGLRPRGFKILLEILARGSLVIVEEPFVFGKRVAGSSKADLRQGLRFVTQLGALRFGRLSGFAAVGAIGAIANVAIMAGLQAVGVWYLTAALAAALVTIVGNFVLLEHFVFHDLREGGRSGWIRFAQSFVFNGSETALRTTALWLLVESLPVSSLLAQALLLAVGFVVRFVYHSRVVYRPSRSTSPHPSVSLIALDGMAQER</sequence>
<keyword evidence="5 7" id="KW-1133">Transmembrane helix</keyword>
<evidence type="ECO:0000256" key="5">
    <source>
        <dbReference type="ARBA" id="ARBA00022989"/>
    </source>
</evidence>
<keyword evidence="10" id="KW-0614">Plasmid</keyword>
<dbReference type="Pfam" id="PF04138">
    <property type="entry name" value="GtrA_DPMS_TM"/>
    <property type="match status" value="1"/>
</dbReference>
<keyword evidence="3 10" id="KW-0808">Transferase</keyword>
<accession>A0A1B1BQ73</accession>
<protein>
    <submittedName>
        <fullName evidence="10">Glycosyl transferase family 2</fullName>
    </submittedName>
</protein>
<dbReference type="InterPro" id="IPR050256">
    <property type="entry name" value="Glycosyltransferase_2"/>
</dbReference>